<evidence type="ECO:0000256" key="3">
    <source>
        <dbReference type="ARBA" id="ARBA00007970"/>
    </source>
</evidence>
<dbReference type="KEGG" id="lcic:INQ41_05435"/>
<keyword evidence="6 11" id="KW-0028">Amino-acid biosynthesis</keyword>
<accession>A0A7S6ZTJ1</accession>
<dbReference type="InterPro" id="IPR004839">
    <property type="entry name" value="Aminotransferase_I/II_large"/>
</dbReference>
<sequence length="371" mass="39222">MSASAVKADPMRLVREDLAGFAGYASARTAPLDGDTWLNANESPWPNPADADGALRRYPEPQPAALRTLLAGLYGCDADRLLVGRGSDEAIDLLVRALCRPGTDAVLVTPPTFGMYAVSARLHGTAVVEVPLLDSEASDRPAGFEADFAAIERAATAAPVKIVFLCSPGNPTGSALPLDRIEALALALQDRALVVVDEAYGEFSEVASAASLIDRQANIAVLRTLSKAHALAGARIGSVIADASLITVLRRCQAPYPLPTPCIDFACRSLTAEARARTDAGVAQVLGERERLHAALTDSAAVRWVYPSQANFLLVRFHEPDAAMARLLAAGIVVRDQRAASGLGDALRITVGTRDQNNRVIDAINALERTQ</sequence>
<proteinExistence type="inferred from homology"/>
<dbReference type="InterPro" id="IPR015422">
    <property type="entry name" value="PyrdxlP-dep_Trfase_small"/>
</dbReference>
<evidence type="ECO:0000256" key="5">
    <source>
        <dbReference type="ARBA" id="ARBA00022576"/>
    </source>
</evidence>
<evidence type="ECO:0000256" key="7">
    <source>
        <dbReference type="ARBA" id="ARBA00022679"/>
    </source>
</evidence>
<keyword evidence="9 11" id="KW-0368">Histidine biosynthesis</keyword>
<reference evidence="13 14" key="1">
    <citation type="submission" date="2020-10" db="EMBL/GenBank/DDBJ databases">
        <title>complete genome sequencing of Lysobacter sp. H21R20.</title>
        <authorList>
            <person name="Bae J.-W."/>
            <person name="Lee S.-Y."/>
        </authorList>
    </citation>
    <scope>NUCLEOTIDE SEQUENCE [LARGE SCALE GENOMIC DNA]</scope>
    <source>
        <strain evidence="13 14">H21R20</strain>
    </source>
</reference>
<evidence type="ECO:0000256" key="6">
    <source>
        <dbReference type="ARBA" id="ARBA00022605"/>
    </source>
</evidence>
<feature type="modified residue" description="N6-(pyridoxal phosphate)lysine" evidence="11">
    <location>
        <position position="227"/>
    </location>
</feature>
<evidence type="ECO:0000256" key="11">
    <source>
        <dbReference type="HAMAP-Rule" id="MF_01023"/>
    </source>
</evidence>
<comment type="catalytic activity">
    <reaction evidence="10 11">
        <text>L-histidinol phosphate + 2-oxoglutarate = 3-(imidazol-4-yl)-2-oxopropyl phosphate + L-glutamate</text>
        <dbReference type="Rhea" id="RHEA:23744"/>
        <dbReference type="ChEBI" id="CHEBI:16810"/>
        <dbReference type="ChEBI" id="CHEBI:29985"/>
        <dbReference type="ChEBI" id="CHEBI:57766"/>
        <dbReference type="ChEBI" id="CHEBI:57980"/>
        <dbReference type="EC" id="2.6.1.9"/>
    </reaction>
</comment>
<dbReference type="InterPro" id="IPR005861">
    <property type="entry name" value="HisP_aminotrans"/>
</dbReference>
<dbReference type="GO" id="GO:0004400">
    <property type="term" value="F:histidinol-phosphate transaminase activity"/>
    <property type="evidence" value="ECO:0007669"/>
    <property type="project" value="UniProtKB-UniRule"/>
</dbReference>
<dbReference type="PANTHER" id="PTHR42885:SF2">
    <property type="entry name" value="HISTIDINOL-PHOSPHATE AMINOTRANSFERASE"/>
    <property type="match status" value="1"/>
</dbReference>
<dbReference type="Pfam" id="PF00155">
    <property type="entry name" value="Aminotran_1_2"/>
    <property type="match status" value="1"/>
</dbReference>
<protein>
    <recommendedName>
        <fullName evidence="11">Histidinol-phosphate aminotransferase</fullName>
        <ecNumber evidence="11">2.6.1.9</ecNumber>
    </recommendedName>
    <alternativeName>
        <fullName evidence="11">Imidazole acetol-phosphate transaminase</fullName>
    </alternativeName>
</protein>
<dbReference type="InterPro" id="IPR015421">
    <property type="entry name" value="PyrdxlP-dep_Trfase_major"/>
</dbReference>
<name>A0A7S6ZTJ1_9GAMM</name>
<dbReference type="GO" id="GO:0030170">
    <property type="term" value="F:pyridoxal phosphate binding"/>
    <property type="evidence" value="ECO:0007669"/>
    <property type="project" value="InterPro"/>
</dbReference>
<evidence type="ECO:0000256" key="9">
    <source>
        <dbReference type="ARBA" id="ARBA00023102"/>
    </source>
</evidence>
<dbReference type="CDD" id="cd00609">
    <property type="entry name" value="AAT_like"/>
    <property type="match status" value="1"/>
</dbReference>
<evidence type="ECO:0000256" key="1">
    <source>
        <dbReference type="ARBA" id="ARBA00001933"/>
    </source>
</evidence>
<dbReference type="Gene3D" id="3.90.1150.10">
    <property type="entry name" value="Aspartate Aminotransferase, domain 1"/>
    <property type="match status" value="1"/>
</dbReference>
<evidence type="ECO:0000256" key="10">
    <source>
        <dbReference type="ARBA" id="ARBA00047481"/>
    </source>
</evidence>
<evidence type="ECO:0000256" key="2">
    <source>
        <dbReference type="ARBA" id="ARBA00005011"/>
    </source>
</evidence>
<keyword evidence="8 11" id="KW-0663">Pyridoxal phosphate</keyword>
<dbReference type="InterPro" id="IPR015424">
    <property type="entry name" value="PyrdxlP-dep_Trfase"/>
</dbReference>
<dbReference type="SUPFAM" id="SSF53383">
    <property type="entry name" value="PLP-dependent transferases"/>
    <property type="match status" value="1"/>
</dbReference>
<evidence type="ECO:0000259" key="12">
    <source>
        <dbReference type="Pfam" id="PF00155"/>
    </source>
</evidence>
<evidence type="ECO:0000256" key="8">
    <source>
        <dbReference type="ARBA" id="ARBA00022898"/>
    </source>
</evidence>
<dbReference type="NCBIfam" id="TIGR01141">
    <property type="entry name" value="hisC"/>
    <property type="match status" value="1"/>
</dbReference>
<evidence type="ECO:0000256" key="4">
    <source>
        <dbReference type="ARBA" id="ARBA00011738"/>
    </source>
</evidence>
<dbReference type="UniPathway" id="UPA00031">
    <property type="reaction ID" value="UER00012"/>
</dbReference>
<dbReference type="PANTHER" id="PTHR42885">
    <property type="entry name" value="HISTIDINOL-PHOSPHATE AMINOTRANSFERASE-RELATED"/>
    <property type="match status" value="1"/>
</dbReference>
<dbReference type="HAMAP" id="MF_01023">
    <property type="entry name" value="HisC_aminotrans_2"/>
    <property type="match status" value="1"/>
</dbReference>
<evidence type="ECO:0000313" key="13">
    <source>
        <dbReference type="EMBL" id="QOW20459.1"/>
    </source>
</evidence>
<dbReference type="GO" id="GO:0000105">
    <property type="term" value="P:L-histidine biosynthetic process"/>
    <property type="evidence" value="ECO:0007669"/>
    <property type="project" value="UniProtKB-UniRule"/>
</dbReference>
<dbReference type="RefSeq" id="WP_193986876.1">
    <property type="nucleotide sequence ID" value="NZ_CP063656.1"/>
</dbReference>
<keyword evidence="14" id="KW-1185">Reference proteome</keyword>
<dbReference type="EC" id="2.6.1.9" evidence="11"/>
<dbReference type="AlphaFoldDB" id="A0A7S6ZTJ1"/>
<organism evidence="13 14">
    <name type="scientific">Novilysobacter ciconiae</name>
    <dbReference type="NCBI Taxonomy" id="2781022"/>
    <lineage>
        <taxon>Bacteria</taxon>
        <taxon>Pseudomonadati</taxon>
        <taxon>Pseudomonadota</taxon>
        <taxon>Gammaproteobacteria</taxon>
        <taxon>Lysobacterales</taxon>
        <taxon>Lysobacteraceae</taxon>
        <taxon>Novilysobacter</taxon>
    </lineage>
</organism>
<comment type="pathway">
    <text evidence="2 11">Amino-acid biosynthesis; L-histidine biosynthesis; L-histidine from 5-phospho-alpha-D-ribose 1-diphosphate: step 7/9.</text>
</comment>
<feature type="domain" description="Aminotransferase class I/classII large" evidence="12">
    <location>
        <begin position="43"/>
        <end position="364"/>
    </location>
</feature>
<comment type="subunit">
    <text evidence="4 11">Homodimer.</text>
</comment>
<comment type="cofactor">
    <cofactor evidence="1 11">
        <name>pyridoxal 5'-phosphate</name>
        <dbReference type="ChEBI" id="CHEBI:597326"/>
    </cofactor>
</comment>
<dbReference type="Gene3D" id="3.40.640.10">
    <property type="entry name" value="Type I PLP-dependent aspartate aminotransferase-like (Major domain)"/>
    <property type="match status" value="1"/>
</dbReference>
<keyword evidence="7 11" id="KW-0808">Transferase</keyword>
<comment type="similarity">
    <text evidence="3 11">Belongs to the class-II pyridoxal-phosphate-dependent aminotransferase family. Histidinol-phosphate aminotransferase subfamily.</text>
</comment>
<evidence type="ECO:0000313" key="14">
    <source>
        <dbReference type="Proteomes" id="UP000594059"/>
    </source>
</evidence>
<gene>
    <name evidence="11" type="primary">hisC</name>
    <name evidence="13" type="ORF">INQ41_05435</name>
</gene>
<keyword evidence="5 11" id="KW-0032">Aminotransferase</keyword>
<dbReference type="Proteomes" id="UP000594059">
    <property type="component" value="Chromosome"/>
</dbReference>
<dbReference type="EMBL" id="CP063656">
    <property type="protein sequence ID" value="QOW20459.1"/>
    <property type="molecule type" value="Genomic_DNA"/>
</dbReference>